<dbReference type="eggNOG" id="ENOG502QR5M">
    <property type="taxonomic scope" value="Eukaryota"/>
</dbReference>
<dbReference type="PANTHER" id="PTHR31326">
    <property type="entry name" value="PROTEIN CLT2, CHLOROPLASTIC"/>
    <property type="match status" value="1"/>
</dbReference>
<dbReference type="PANTHER" id="PTHR31326:SF1">
    <property type="entry name" value="PROTEIN CLT2, CHLOROPLASTIC"/>
    <property type="match status" value="1"/>
</dbReference>
<sequence>MDHRLGSAAAAASSGRLIVNSATKPSTSTLLFQFHPNFNIKTPPLKLSIFSHPSSANHFNKIYYYNSPYRLQLRHFPPIAATDQTYPPPPPPPQKQQRPSKSDANKRKLSIVVCSAVTVALAIANRVLYKLALVPMKEFPFFLAQLTTFGYVAIYFSILFMRYRAGIATDEMLSFPKIPFIIIGLLEALGVVSGMYSGAMLPGPAIPILNQTFLLWQLAFSMLILGRTYSLNRFAGSFLVAAGVVLAVTSGSEHDQLLSGVEFVWPAMMIASSAFQAVASILKESVFLDAATRLKGKLIDIFVVNSFGSGFQALFVLLFLPFLSNLKGIPLSEFPSYLKSGAACFFNIGANTTGCDGSPTLPLLYIITNIAFNISVLNLLKYSSAVVSSLAVMSSVPISIYILSLPLPYLPEGANLSPFFVLGSAVLMVGLIVYNFSWPVKQDSDIS</sequence>
<reference evidence="9 10" key="1">
    <citation type="journal article" date="2013" name="Proc. Natl. Acad. Sci. U.S.A.">
        <title>Fine-scale variation in meiotic recombination in Mimulus inferred from population shotgun sequencing.</title>
        <authorList>
            <person name="Hellsten U."/>
            <person name="Wright K.M."/>
            <person name="Jenkins J."/>
            <person name="Shu S."/>
            <person name="Yuan Y."/>
            <person name="Wessler S.R."/>
            <person name="Schmutz J."/>
            <person name="Willis J.H."/>
            <person name="Rokhsar D.S."/>
        </authorList>
    </citation>
    <scope>NUCLEOTIDE SEQUENCE [LARGE SCALE GENOMIC DNA]</scope>
    <source>
        <strain evidence="10">cv. DUN x IM62</strain>
    </source>
</reference>
<dbReference type="AlphaFoldDB" id="A0A022R874"/>
<dbReference type="GO" id="GO:0034635">
    <property type="term" value="P:glutathione transport"/>
    <property type="evidence" value="ECO:0000318"/>
    <property type="project" value="GO_Central"/>
</dbReference>
<accession>A0A022R874</accession>
<evidence type="ECO:0008006" key="11">
    <source>
        <dbReference type="Google" id="ProtNLM"/>
    </source>
</evidence>
<protein>
    <recommendedName>
        <fullName evidence="11">EamA domain-containing protein</fullName>
    </recommendedName>
</protein>
<evidence type="ECO:0000256" key="2">
    <source>
        <dbReference type="ARBA" id="ARBA00006690"/>
    </source>
</evidence>
<dbReference type="PhylomeDB" id="A0A022R874"/>
<feature type="transmembrane region" description="Helical" evidence="8">
    <location>
        <begin position="263"/>
        <end position="282"/>
    </location>
</feature>
<evidence type="ECO:0000256" key="8">
    <source>
        <dbReference type="SAM" id="Phobius"/>
    </source>
</evidence>
<feature type="transmembrane region" description="Helical" evidence="8">
    <location>
        <begin position="141"/>
        <end position="160"/>
    </location>
</feature>
<comment type="similarity">
    <text evidence="2">Belongs to the CRT-like transporter family.</text>
</comment>
<dbReference type="Proteomes" id="UP000030748">
    <property type="component" value="Unassembled WGS sequence"/>
</dbReference>
<feature type="transmembrane region" description="Helical" evidence="8">
    <location>
        <begin position="180"/>
        <end position="199"/>
    </location>
</feature>
<name>A0A022R874_ERYGU</name>
<keyword evidence="3" id="KW-0813">Transport</keyword>
<feature type="transmembrane region" description="Helical" evidence="8">
    <location>
        <begin position="302"/>
        <end position="323"/>
    </location>
</feature>
<evidence type="ECO:0000256" key="5">
    <source>
        <dbReference type="ARBA" id="ARBA00022989"/>
    </source>
</evidence>
<evidence type="ECO:0000313" key="9">
    <source>
        <dbReference type="EMBL" id="EYU36446.1"/>
    </source>
</evidence>
<feature type="transmembrane region" description="Helical" evidence="8">
    <location>
        <begin position="387"/>
        <end position="407"/>
    </location>
</feature>
<feature type="region of interest" description="Disordered" evidence="7">
    <location>
        <begin position="82"/>
        <end position="104"/>
    </location>
</feature>
<evidence type="ECO:0000256" key="4">
    <source>
        <dbReference type="ARBA" id="ARBA00022692"/>
    </source>
</evidence>
<keyword evidence="6 8" id="KW-0472">Membrane</keyword>
<evidence type="ECO:0000256" key="1">
    <source>
        <dbReference type="ARBA" id="ARBA00004141"/>
    </source>
</evidence>
<evidence type="ECO:0000256" key="7">
    <source>
        <dbReference type="SAM" id="MobiDB-lite"/>
    </source>
</evidence>
<dbReference type="GO" id="GO:0016020">
    <property type="term" value="C:membrane"/>
    <property type="evidence" value="ECO:0007669"/>
    <property type="project" value="UniProtKB-SubCell"/>
</dbReference>
<dbReference type="InterPro" id="IPR013936">
    <property type="entry name" value="CRT-like"/>
</dbReference>
<dbReference type="GO" id="GO:0022857">
    <property type="term" value="F:transmembrane transporter activity"/>
    <property type="evidence" value="ECO:0000318"/>
    <property type="project" value="GO_Central"/>
</dbReference>
<comment type="subcellular location">
    <subcellularLocation>
        <location evidence="1">Membrane</location>
        <topology evidence="1">Multi-pass membrane protein</topology>
    </subcellularLocation>
</comment>
<evidence type="ECO:0000256" key="6">
    <source>
        <dbReference type="ARBA" id="ARBA00023136"/>
    </source>
</evidence>
<evidence type="ECO:0000256" key="3">
    <source>
        <dbReference type="ARBA" id="ARBA00022448"/>
    </source>
</evidence>
<keyword evidence="5 8" id="KW-1133">Transmembrane helix</keyword>
<feature type="transmembrane region" description="Helical" evidence="8">
    <location>
        <begin position="419"/>
        <end position="438"/>
    </location>
</feature>
<gene>
    <name evidence="9" type="ORF">MIMGU_mgv1a023373mg</name>
</gene>
<dbReference type="Pfam" id="PF08627">
    <property type="entry name" value="CRT-like"/>
    <property type="match status" value="1"/>
</dbReference>
<feature type="transmembrane region" description="Helical" evidence="8">
    <location>
        <begin position="109"/>
        <end position="129"/>
    </location>
</feature>
<feature type="transmembrane region" description="Helical" evidence="8">
    <location>
        <begin position="234"/>
        <end position="251"/>
    </location>
</feature>
<dbReference type="STRING" id="4155.A0A022R874"/>
<evidence type="ECO:0000313" key="10">
    <source>
        <dbReference type="Proteomes" id="UP000030748"/>
    </source>
</evidence>
<feature type="transmembrane region" description="Helical" evidence="8">
    <location>
        <begin position="205"/>
        <end position="225"/>
    </location>
</feature>
<feature type="transmembrane region" description="Helical" evidence="8">
    <location>
        <begin position="363"/>
        <end position="380"/>
    </location>
</feature>
<proteinExistence type="inferred from homology"/>
<keyword evidence="4 8" id="KW-0812">Transmembrane</keyword>
<organism evidence="9 10">
    <name type="scientific">Erythranthe guttata</name>
    <name type="common">Yellow monkey flower</name>
    <name type="synonym">Mimulus guttatus</name>
    <dbReference type="NCBI Taxonomy" id="4155"/>
    <lineage>
        <taxon>Eukaryota</taxon>
        <taxon>Viridiplantae</taxon>
        <taxon>Streptophyta</taxon>
        <taxon>Embryophyta</taxon>
        <taxon>Tracheophyta</taxon>
        <taxon>Spermatophyta</taxon>
        <taxon>Magnoliopsida</taxon>
        <taxon>eudicotyledons</taxon>
        <taxon>Gunneridae</taxon>
        <taxon>Pentapetalae</taxon>
        <taxon>asterids</taxon>
        <taxon>lamiids</taxon>
        <taxon>Lamiales</taxon>
        <taxon>Phrymaceae</taxon>
        <taxon>Erythranthe</taxon>
    </lineage>
</organism>
<keyword evidence="10" id="KW-1185">Reference proteome</keyword>
<dbReference type="EMBL" id="KI630592">
    <property type="protein sequence ID" value="EYU36446.1"/>
    <property type="molecule type" value="Genomic_DNA"/>
</dbReference>